<name>A0A3N1NKD2_9GAMM</name>
<comment type="caution">
    <text evidence="2">The sequence shown here is derived from an EMBL/GenBank/DDBJ whole genome shotgun (WGS) entry which is preliminary data.</text>
</comment>
<gene>
    <name evidence="2" type="ORF">EDC28_112125</name>
</gene>
<dbReference type="AlphaFoldDB" id="A0A3N1NKD2"/>
<dbReference type="SUPFAM" id="SSF69593">
    <property type="entry name" value="Glycerol-3-phosphate (1)-acyltransferase"/>
    <property type="match status" value="1"/>
</dbReference>
<evidence type="ECO:0000313" key="3">
    <source>
        <dbReference type="Proteomes" id="UP000268033"/>
    </source>
</evidence>
<dbReference type="NCBIfam" id="NF010621">
    <property type="entry name" value="PRK14014.1"/>
    <property type="match status" value="1"/>
</dbReference>
<evidence type="ECO:0000259" key="1">
    <source>
        <dbReference type="SMART" id="SM00563"/>
    </source>
</evidence>
<dbReference type="SMART" id="SM00563">
    <property type="entry name" value="PlsC"/>
    <property type="match status" value="1"/>
</dbReference>
<sequence>MLRFLPGVILAPLLIALLCLNVALCGGLVFVLSLPKLLIPVPIWRRAMTRLMEQVVRAWSLLNLGILRLGNRVQWDVRGLDGLDKHSWYLMMANHLSWLDIVVLFGIAGGNLPLPRFFLKHELLYVPFLGLGCWAMDMPFMRRYSTGYLKKHPHKKGKDIEATAKACAKLKHHPSTMINFVEGTRFTAQKRVKRNSPFQHLLPPKAAGIAFTLSAMGQQFDKVLDVTLAYPGSEGRIGRDILTGKLKHIVVDVEALAVTPEIIGDYFGDVEFKRQFQGWLNSRWQHKDAKLAGIGEQAELVVNLAEQRS</sequence>
<dbReference type="OrthoDB" id="319710at2"/>
<dbReference type="Pfam" id="PF01553">
    <property type="entry name" value="Acyltransferase"/>
    <property type="match status" value="1"/>
</dbReference>
<organism evidence="2 3">
    <name type="scientific">Gallaecimonas pentaromativorans</name>
    <dbReference type="NCBI Taxonomy" id="584787"/>
    <lineage>
        <taxon>Bacteria</taxon>
        <taxon>Pseudomonadati</taxon>
        <taxon>Pseudomonadota</taxon>
        <taxon>Gammaproteobacteria</taxon>
        <taxon>Enterobacterales</taxon>
        <taxon>Gallaecimonadaceae</taxon>
        <taxon>Gallaecimonas</taxon>
    </lineage>
</organism>
<keyword evidence="2" id="KW-0808">Transferase</keyword>
<protein>
    <submittedName>
        <fullName evidence="2">1-acyl-sn-glycerol-3-phosphate acyltransferase</fullName>
    </submittedName>
</protein>
<dbReference type="GO" id="GO:0016746">
    <property type="term" value="F:acyltransferase activity"/>
    <property type="evidence" value="ECO:0007669"/>
    <property type="project" value="UniProtKB-KW"/>
</dbReference>
<evidence type="ECO:0000313" key="2">
    <source>
        <dbReference type="EMBL" id="ROQ19202.1"/>
    </source>
</evidence>
<accession>A0A3N1NKD2</accession>
<dbReference type="PANTHER" id="PTHR10983">
    <property type="entry name" value="1-ACYLGLYCEROL-3-PHOSPHATE ACYLTRANSFERASE-RELATED"/>
    <property type="match status" value="1"/>
</dbReference>
<dbReference type="GO" id="GO:0005886">
    <property type="term" value="C:plasma membrane"/>
    <property type="evidence" value="ECO:0007669"/>
    <property type="project" value="TreeGrafter"/>
</dbReference>
<proteinExistence type="predicted"/>
<reference evidence="2 3" key="1">
    <citation type="submission" date="2018-11" db="EMBL/GenBank/DDBJ databases">
        <title>Genomic Encyclopedia of Type Strains, Phase IV (KMG-IV): sequencing the most valuable type-strain genomes for metagenomic binning, comparative biology and taxonomic classification.</title>
        <authorList>
            <person name="Goeker M."/>
        </authorList>
    </citation>
    <scope>NUCLEOTIDE SEQUENCE [LARGE SCALE GENOMIC DNA]</scope>
    <source>
        <strain evidence="2 3">DSM 21945</strain>
    </source>
</reference>
<dbReference type="RefSeq" id="WP_050659712.1">
    <property type="nucleotide sequence ID" value="NZ_LFWC01000011.1"/>
</dbReference>
<dbReference type="CDD" id="cd07990">
    <property type="entry name" value="LPLAT_LCLAT1-like"/>
    <property type="match status" value="1"/>
</dbReference>
<dbReference type="PANTHER" id="PTHR10983:SF15">
    <property type="entry name" value="ACYLTRANSFERASE YIHG-RELATED"/>
    <property type="match status" value="1"/>
</dbReference>
<dbReference type="EMBL" id="RJUL01000012">
    <property type="protein sequence ID" value="ROQ19202.1"/>
    <property type="molecule type" value="Genomic_DNA"/>
</dbReference>
<dbReference type="STRING" id="584787.GCA_001247655_00804"/>
<keyword evidence="3" id="KW-1185">Reference proteome</keyword>
<feature type="domain" description="Phospholipid/glycerol acyltransferase" evidence="1">
    <location>
        <begin position="89"/>
        <end position="231"/>
    </location>
</feature>
<keyword evidence="2" id="KW-0012">Acyltransferase</keyword>
<dbReference type="Proteomes" id="UP000268033">
    <property type="component" value="Unassembled WGS sequence"/>
</dbReference>
<dbReference type="InterPro" id="IPR002123">
    <property type="entry name" value="Plipid/glycerol_acylTrfase"/>
</dbReference>